<dbReference type="Proteomes" id="UP001501337">
    <property type="component" value="Unassembled WGS sequence"/>
</dbReference>
<dbReference type="InterPro" id="IPR018392">
    <property type="entry name" value="LysM"/>
</dbReference>
<evidence type="ECO:0000313" key="2">
    <source>
        <dbReference type="EMBL" id="GAA3948038.1"/>
    </source>
</evidence>
<keyword evidence="3" id="KW-1185">Reference proteome</keyword>
<accession>A0ABP7NIP3</accession>
<dbReference type="Gene3D" id="3.10.450.350">
    <property type="match status" value="2"/>
</dbReference>
<dbReference type="Pfam" id="PF01551">
    <property type="entry name" value="Peptidase_M23"/>
    <property type="match status" value="1"/>
</dbReference>
<feature type="domain" description="LysM" evidence="1">
    <location>
        <begin position="16"/>
        <end position="64"/>
    </location>
</feature>
<proteinExistence type="predicted"/>
<dbReference type="CDD" id="cd12797">
    <property type="entry name" value="M23_peptidase"/>
    <property type="match status" value="1"/>
</dbReference>
<dbReference type="PANTHER" id="PTHR21666:SF270">
    <property type="entry name" value="MUREIN HYDROLASE ACTIVATOR ENVC"/>
    <property type="match status" value="1"/>
</dbReference>
<dbReference type="SUPFAM" id="SSF51261">
    <property type="entry name" value="Duplicated hybrid motif"/>
    <property type="match status" value="1"/>
</dbReference>
<organism evidence="2 3">
    <name type="scientific">Allohahella marinimesophila</name>
    <dbReference type="NCBI Taxonomy" id="1054972"/>
    <lineage>
        <taxon>Bacteria</taxon>
        <taxon>Pseudomonadati</taxon>
        <taxon>Pseudomonadota</taxon>
        <taxon>Gammaproteobacteria</taxon>
        <taxon>Oceanospirillales</taxon>
        <taxon>Hahellaceae</taxon>
        <taxon>Allohahella</taxon>
    </lineage>
</organism>
<dbReference type="InterPro" id="IPR050570">
    <property type="entry name" value="Cell_wall_metabolism_enzyme"/>
</dbReference>
<sequence length="365" mass="39063">MLAVPTSNTAFAAERFSYEIKSGDTLAKALNAAGMSGQQAYKVNQALAQHLDLKSIKPGQIVQVEKNIDGVGGKSASSTSASYRVLLDLGFAGMAEATLVNDSTVSQYAQLVPQIRTVSVEFTVSGSVIDSAVEAGVSPEVILELSETLESQVDFKRDFAGGEDISLRYEEAIYTYGGQRKRIPRAINAASVQTSKGLFEVNRIGEGDEQKLVISKNGKIVLSLFLPVHDARLSSAFGRRKHPVLAGWMMHKGVDFAANRGDDVFAVAAGRVTLAGREGGFGRVVRLSHANGMETIYAHLSEINGRLKPGSRVQQGEKIGEVGRSGLATSNNLHFEIRKGKESLNPLKASTMEKLDNAPALAVQD</sequence>
<dbReference type="PANTHER" id="PTHR21666">
    <property type="entry name" value="PEPTIDASE-RELATED"/>
    <property type="match status" value="1"/>
</dbReference>
<dbReference type="InterPro" id="IPR016047">
    <property type="entry name" value="M23ase_b-sheet_dom"/>
</dbReference>
<dbReference type="InterPro" id="IPR011055">
    <property type="entry name" value="Dup_hybrid_motif"/>
</dbReference>
<dbReference type="EMBL" id="BAABBO010000001">
    <property type="protein sequence ID" value="GAA3948038.1"/>
    <property type="molecule type" value="Genomic_DNA"/>
</dbReference>
<comment type="caution">
    <text evidence="2">The sequence shown here is derived from an EMBL/GenBank/DDBJ whole genome shotgun (WGS) entry which is preliminary data.</text>
</comment>
<evidence type="ECO:0000313" key="3">
    <source>
        <dbReference type="Proteomes" id="UP001501337"/>
    </source>
</evidence>
<dbReference type="PROSITE" id="PS51782">
    <property type="entry name" value="LYSM"/>
    <property type="match status" value="1"/>
</dbReference>
<name>A0ABP7NIP3_9GAMM</name>
<reference evidence="3" key="1">
    <citation type="journal article" date="2019" name="Int. J. Syst. Evol. Microbiol.">
        <title>The Global Catalogue of Microorganisms (GCM) 10K type strain sequencing project: providing services to taxonomists for standard genome sequencing and annotation.</title>
        <authorList>
            <consortium name="The Broad Institute Genomics Platform"/>
            <consortium name="The Broad Institute Genome Sequencing Center for Infectious Disease"/>
            <person name="Wu L."/>
            <person name="Ma J."/>
        </authorList>
    </citation>
    <scope>NUCLEOTIDE SEQUENCE [LARGE SCALE GENOMIC DNA]</scope>
    <source>
        <strain evidence="3">JCM 17555</strain>
    </source>
</reference>
<protein>
    <recommendedName>
        <fullName evidence="1">LysM domain-containing protein</fullName>
    </recommendedName>
</protein>
<gene>
    <name evidence="2" type="ORF">GCM10022278_04000</name>
</gene>
<evidence type="ECO:0000259" key="1">
    <source>
        <dbReference type="PROSITE" id="PS51782"/>
    </source>
</evidence>
<dbReference type="Gene3D" id="2.70.70.10">
    <property type="entry name" value="Glucose Permease (Domain IIA)"/>
    <property type="match status" value="1"/>
</dbReference>